<evidence type="ECO:0000313" key="2">
    <source>
        <dbReference type="EMBL" id="SVB37974.1"/>
    </source>
</evidence>
<dbReference type="PROSITE" id="PS51257">
    <property type="entry name" value="PROKAR_LIPOPROTEIN"/>
    <property type="match status" value="1"/>
</dbReference>
<dbReference type="PROSITE" id="PS51352">
    <property type="entry name" value="THIOREDOXIN_2"/>
    <property type="match status" value="1"/>
</dbReference>
<dbReference type="InterPro" id="IPR036249">
    <property type="entry name" value="Thioredoxin-like_sf"/>
</dbReference>
<accession>A0A382DJ04</accession>
<proteinExistence type="predicted"/>
<sequence length="296" mass="32781">MTYKISFLTPILCSMIFVALSCSQTNPELAEIPRSESSQFRLAFAVTDLSVGTNRLAFGVIESGVGPIKNKSLIVKTYHLDGPSPDDPVETLIPVYRSWPTGQGIYTATVQFHKEGRWGILASNTEPNKKFEASAGLNVKVKSSVPDTGSIAPMSLTKTAKDLSELYSITSDPKPNILLYKTSLHEAITSDLPTIVVFATPAFCRTSTCGPQLEVLSELEFNYRKKANFIHVEVYDNPNEIQGDISQGVISPEVLKWNLPSEPWTFMINSDGLISYRFEGFTTFDEIEEKLIEIIN</sequence>
<feature type="domain" description="Thioredoxin" evidence="1">
    <location>
        <begin position="154"/>
        <end position="296"/>
    </location>
</feature>
<organism evidence="2">
    <name type="scientific">marine metagenome</name>
    <dbReference type="NCBI Taxonomy" id="408172"/>
    <lineage>
        <taxon>unclassified sequences</taxon>
        <taxon>metagenomes</taxon>
        <taxon>ecological metagenomes</taxon>
    </lineage>
</organism>
<protein>
    <recommendedName>
        <fullName evidence="1">Thioredoxin domain-containing protein</fullName>
    </recommendedName>
</protein>
<evidence type="ECO:0000259" key="1">
    <source>
        <dbReference type="PROSITE" id="PS51352"/>
    </source>
</evidence>
<dbReference type="Gene3D" id="3.40.30.10">
    <property type="entry name" value="Glutaredoxin"/>
    <property type="match status" value="1"/>
</dbReference>
<name>A0A382DJ04_9ZZZZ</name>
<dbReference type="SUPFAM" id="SSF52833">
    <property type="entry name" value="Thioredoxin-like"/>
    <property type="match status" value="1"/>
</dbReference>
<reference evidence="2" key="1">
    <citation type="submission" date="2018-05" db="EMBL/GenBank/DDBJ databases">
        <authorList>
            <person name="Lanie J.A."/>
            <person name="Ng W.-L."/>
            <person name="Kazmierczak K.M."/>
            <person name="Andrzejewski T.M."/>
            <person name="Davidsen T.M."/>
            <person name="Wayne K.J."/>
            <person name="Tettelin H."/>
            <person name="Glass J.I."/>
            <person name="Rusch D."/>
            <person name="Podicherti R."/>
            <person name="Tsui H.-C.T."/>
            <person name="Winkler M.E."/>
        </authorList>
    </citation>
    <scope>NUCLEOTIDE SEQUENCE</scope>
</reference>
<dbReference type="AlphaFoldDB" id="A0A382DJ04"/>
<gene>
    <name evidence="2" type="ORF">METZ01_LOCUS190828</name>
</gene>
<dbReference type="EMBL" id="UINC01039459">
    <property type="protein sequence ID" value="SVB37974.1"/>
    <property type="molecule type" value="Genomic_DNA"/>
</dbReference>
<dbReference type="InterPro" id="IPR013766">
    <property type="entry name" value="Thioredoxin_domain"/>
</dbReference>